<name>A0A2G1QGD3_9HYPH</name>
<dbReference type="Proteomes" id="UP000221168">
    <property type="component" value="Unassembled WGS sequence"/>
</dbReference>
<dbReference type="EMBL" id="PDVP01000038">
    <property type="protein sequence ID" value="PHP64572.1"/>
    <property type="molecule type" value="Genomic_DNA"/>
</dbReference>
<dbReference type="PANTHER" id="PTHR11070">
    <property type="entry name" value="UVRD / RECB / PCRA DNA HELICASE FAMILY MEMBER"/>
    <property type="match status" value="1"/>
</dbReference>
<dbReference type="InterPro" id="IPR000212">
    <property type="entry name" value="DNA_helicase_UvrD/REP"/>
</dbReference>
<dbReference type="Pfam" id="PF13538">
    <property type="entry name" value="UvrD_C_2"/>
    <property type="match status" value="1"/>
</dbReference>
<evidence type="ECO:0000313" key="3">
    <source>
        <dbReference type="EMBL" id="PHP64572.1"/>
    </source>
</evidence>
<reference evidence="3 4" key="1">
    <citation type="submission" date="2017-10" db="EMBL/GenBank/DDBJ databases">
        <title>Sedimentibacterium mangrovi gen. nov., sp. nov., a novel member of family Phyllobacteriacea isolated from mangrove sediment.</title>
        <authorList>
            <person name="Liao H."/>
            <person name="Tian Y."/>
        </authorList>
    </citation>
    <scope>NUCLEOTIDE SEQUENCE [LARGE SCALE GENOMIC DNA]</scope>
    <source>
        <strain evidence="3 4">X9-2-2</strain>
    </source>
</reference>
<keyword evidence="4" id="KW-1185">Reference proteome</keyword>
<evidence type="ECO:0000256" key="1">
    <source>
        <dbReference type="ARBA" id="ARBA00034923"/>
    </source>
</evidence>
<protein>
    <recommendedName>
        <fullName evidence="1">DNA 3'-5' helicase II</fullName>
    </recommendedName>
</protein>
<dbReference type="GO" id="GO:0003677">
    <property type="term" value="F:DNA binding"/>
    <property type="evidence" value="ECO:0007669"/>
    <property type="project" value="InterPro"/>
</dbReference>
<dbReference type="InterPro" id="IPR027785">
    <property type="entry name" value="UvrD-like_helicase_C"/>
</dbReference>
<gene>
    <name evidence="3" type="ORF">CSC94_23675</name>
</gene>
<dbReference type="GO" id="GO:0000725">
    <property type="term" value="P:recombinational repair"/>
    <property type="evidence" value="ECO:0007669"/>
    <property type="project" value="TreeGrafter"/>
</dbReference>
<sequence>MADAKETEEQIRPIAEESLETFDKVAKAAQENLRRGASSSNPTSIVRNTFTEQEAIKAHNRITQENLEGNRTLSREPAIARVVVVDEDGQKTTYYFSRAAAPSLPDKRVKFASYRSPVGRLAELGVGDDYELPRDGETVDVEIVEHARFQPFQSNQGWDARNAVLEGEDYGPLTVESLRALLEAVEEIDETALDELLKEESTEANVREGVRRAVISRMDLRDQPILDRYQGEIFRMPLGSRLLILGAPGTGKTTTLIRRLGQKLDVAFLDEEERQAIRSGSDADHAQSWIMFTPTELLRLYVKEAFNREGIPAPDDRIRTWAELREDLARGDFRVLRSAASSSSLVMKETARTLFPGVEEEQIAWFSDFDQWQRTTFWDEMRVAAKSLSETPSPEVAKLGRRLLTIIEGGGPTPQAAIFVSLMDVAAEIGKQVSAMKEDTDGRIRRALNLQVNRDKTFLDNMAAFIATLDEVLDDEDEQEADDEEEANQPRVGRAAAVAAYMRTLRSLARSRARKRSAPKAGPTGRLLDWLGDRTLGKEELLEVGESLVVQSALRAFVNPVRRYVDGTPARYRRFRRTRQSENRWYRTDGFSATDVHPLEVDVILLAMLRGTDELMTGARALIDMETPGRRPLERVAQLYRTQVLVDEATDFSPLQLACMATLARPATRSFFACGDFNQRVTNWGTRSQDEMKWVLPDIATKTVTVAYRQSRQLHNLARQLVVLSGGKKEDAVLPNFAENEGVPPVLAKGRASLDDTTSWLAERIVEIEGFVGELPSIAVLVNSEDEVGPVAKSLGEALINYNISVEGCPDGRVRGRDGAVRVFNVQHIKGLEFEAVFFLGVDQLAATYPELFDKYLYVGATRAATYLGITCTEDIPSGIASLEGLFKNDWS</sequence>
<comment type="caution">
    <text evidence="3">The sequence shown here is derived from an EMBL/GenBank/DDBJ whole genome shotgun (WGS) entry which is preliminary data.</text>
</comment>
<proteinExistence type="predicted"/>
<dbReference type="PANTHER" id="PTHR11070:SF2">
    <property type="entry name" value="ATP-DEPENDENT DNA HELICASE SRS2"/>
    <property type="match status" value="1"/>
</dbReference>
<feature type="domain" description="UvrD-like helicase C-terminal" evidence="2">
    <location>
        <begin position="821"/>
        <end position="870"/>
    </location>
</feature>
<dbReference type="AlphaFoldDB" id="A0A2G1QGD3"/>
<evidence type="ECO:0000313" key="4">
    <source>
        <dbReference type="Proteomes" id="UP000221168"/>
    </source>
</evidence>
<dbReference type="SUPFAM" id="SSF52540">
    <property type="entry name" value="P-loop containing nucleoside triphosphate hydrolases"/>
    <property type="match status" value="1"/>
</dbReference>
<dbReference type="InterPro" id="IPR027417">
    <property type="entry name" value="P-loop_NTPase"/>
</dbReference>
<organism evidence="3 4">
    <name type="scientific">Zhengella mangrovi</name>
    <dbReference type="NCBI Taxonomy" id="1982044"/>
    <lineage>
        <taxon>Bacteria</taxon>
        <taxon>Pseudomonadati</taxon>
        <taxon>Pseudomonadota</taxon>
        <taxon>Alphaproteobacteria</taxon>
        <taxon>Hyphomicrobiales</taxon>
        <taxon>Notoacmeibacteraceae</taxon>
        <taxon>Zhengella</taxon>
    </lineage>
</organism>
<dbReference type="GO" id="GO:0005524">
    <property type="term" value="F:ATP binding"/>
    <property type="evidence" value="ECO:0007669"/>
    <property type="project" value="InterPro"/>
</dbReference>
<dbReference type="GO" id="GO:0043138">
    <property type="term" value="F:3'-5' DNA helicase activity"/>
    <property type="evidence" value="ECO:0007669"/>
    <property type="project" value="TreeGrafter"/>
</dbReference>
<accession>A0A2G1QGD3</accession>
<dbReference type="OrthoDB" id="6187564at2"/>
<dbReference type="RefSeq" id="WP_099308836.1">
    <property type="nucleotide sequence ID" value="NZ_PDVP01000038.1"/>
</dbReference>
<dbReference type="Gene3D" id="3.40.50.300">
    <property type="entry name" value="P-loop containing nucleotide triphosphate hydrolases"/>
    <property type="match status" value="2"/>
</dbReference>
<evidence type="ECO:0000259" key="2">
    <source>
        <dbReference type="Pfam" id="PF13538"/>
    </source>
</evidence>